<sequence length="80" mass="9453">MKKWFRLTPVAVGKKEGEVCYTFYMRQKSTVYSPSFHNQFGESKEELLKKSVERKSEVLKDKKQGQSEYRIKEATKKQSV</sequence>
<dbReference type="EMBL" id="LCIH01000016">
    <property type="protein sequence ID" value="KKT51098.1"/>
    <property type="molecule type" value="Genomic_DNA"/>
</dbReference>
<accession>A0A0G1HWU6</accession>
<dbReference type="Proteomes" id="UP000034006">
    <property type="component" value="Unassembled WGS sequence"/>
</dbReference>
<dbReference type="AlphaFoldDB" id="A0A0G1HWU6"/>
<evidence type="ECO:0000313" key="1">
    <source>
        <dbReference type="EMBL" id="KKT51098.1"/>
    </source>
</evidence>
<gene>
    <name evidence="1" type="ORF">UW44_C0016G0009</name>
</gene>
<protein>
    <submittedName>
        <fullName evidence="1">Uncharacterized protein</fullName>
    </submittedName>
</protein>
<comment type="caution">
    <text evidence="1">The sequence shown here is derived from an EMBL/GenBank/DDBJ whole genome shotgun (WGS) entry which is preliminary data.</text>
</comment>
<evidence type="ECO:0000313" key="2">
    <source>
        <dbReference type="Proteomes" id="UP000034006"/>
    </source>
</evidence>
<organism evidence="1 2">
    <name type="scientific">Candidatus Collierbacteria bacterium GW2011_GWB2_44_22</name>
    <dbReference type="NCBI Taxonomy" id="1618387"/>
    <lineage>
        <taxon>Bacteria</taxon>
        <taxon>Candidatus Collieribacteriota</taxon>
    </lineage>
</organism>
<name>A0A0G1HWU6_9BACT</name>
<proteinExistence type="predicted"/>
<reference evidence="1 2" key="1">
    <citation type="journal article" date="2015" name="Nature">
        <title>rRNA introns, odd ribosomes, and small enigmatic genomes across a large radiation of phyla.</title>
        <authorList>
            <person name="Brown C.T."/>
            <person name="Hug L.A."/>
            <person name="Thomas B.C."/>
            <person name="Sharon I."/>
            <person name="Castelle C.J."/>
            <person name="Singh A."/>
            <person name="Wilkins M.J."/>
            <person name="Williams K.H."/>
            <person name="Banfield J.F."/>
        </authorList>
    </citation>
    <scope>NUCLEOTIDE SEQUENCE [LARGE SCALE GENOMIC DNA]</scope>
</reference>
<dbReference type="STRING" id="1618387.UW44_C0016G0009"/>